<sequence length="512" mass="58085">MKSTASSAHGDGSSSVKNLLLACLAFVTGGRIQTLPSGQVRIIFKWQYFIISLVAACIATTIIIQTTTMAWNKVDPNDDESVFLPFTSKKVPAKWRGYVTNQPLSHPTHHPKLYYPRNCPHFTPQHAKSCAKPVPSFIFAGSEFAGASYVFRMLKQHPQVAAASVDNSGPSAIHVFDRQDFDEASAFDSYIAQFPFLKDDVLAAMEETRNWIVGENAPHYLYNSHLTAKRIKDTLPHVKLVFFLREPIARAYSQYVYEKTELGHSDLSFETLIDLELPILRRCGHTSTQTGWEGFVSCHQGSEIRASWKVSNDTHAFNSLAKGMYYPALVPFLQQFAPSQLFVIRTEDILLNPSGSFQRLARFLDIDPTFFAERNFYQDEQHLTEEELLSSSVDLEAHYPHPYESSAFGNATATTTATAEEQAESTSPAINHHLQKAAMDRSLFVQPRPRHRAFINHRQMHPLPYTPTAQEPELSTRYRLQKVYRDLNNRLIDLFDQKMASFHAWVYDVDRG</sequence>
<dbReference type="OrthoDB" id="411451at2759"/>
<feature type="transmembrane region" description="Helical" evidence="4">
    <location>
        <begin position="46"/>
        <end position="64"/>
    </location>
</feature>
<dbReference type="PANTHER" id="PTHR10605">
    <property type="entry name" value="HEPARAN SULFATE SULFOTRANSFERASE"/>
    <property type="match status" value="1"/>
</dbReference>
<keyword evidence="4" id="KW-1133">Transmembrane helix</keyword>
<feature type="domain" description="Sulfotransferase" evidence="5">
    <location>
        <begin position="173"/>
        <end position="369"/>
    </location>
</feature>
<dbReference type="PANTHER" id="PTHR10605:SF56">
    <property type="entry name" value="BIFUNCTIONAL HEPARAN SULFATE N-DEACETYLASE_N-SULFOTRANSFERASE"/>
    <property type="match status" value="1"/>
</dbReference>
<evidence type="ECO:0000259" key="5">
    <source>
        <dbReference type="Pfam" id="PF00685"/>
    </source>
</evidence>
<evidence type="ECO:0000256" key="2">
    <source>
        <dbReference type="ARBA" id="ARBA00023180"/>
    </source>
</evidence>
<evidence type="ECO:0000313" key="6">
    <source>
        <dbReference type="EMBL" id="OAD04721.1"/>
    </source>
</evidence>
<evidence type="ECO:0000256" key="3">
    <source>
        <dbReference type="PIRSR" id="PIRSR637359-2"/>
    </source>
</evidence>
<dbReference type="InterPro" id="IPR027417">
    <property type="entry name" value="P-loop_NTPase"/>
</dbReference>
<reference evidence="6 7" key="1">
    <citation type="submission" date="2015-06" db="EMBL/GenBank/DDBJ databases">
        <title>Expansion of signal transduction pathways in fungi by whole-genome duplication.</title>
        <authorList>
            <consortium name="DOE Joint Genome Institute"/>
            <person name="Corrochano L.M."/>
            <person name="Kuo A."/>
            <person name="Marcet-Houben M."/>
            <person name="Polaino S."/>
            <person name="Salamov A."/>
            <person name="Villalobos J.M."/>
            <person name="Alvarez M.I."/>
            <person name="Avalos J."/>
            <person name="Benito E.P."/>
            <person name="Benoit I."/>
            <person name="Burger G."/>
            <person name="Camino L.P."/>
            <person name="Canovas D."/>
            <person name="Cerda-Olmedo E."/>
            <person name="Cheng J.-F."/>
            <person name="Dominguez A."/>
            <person name="Elias M."/>
            <person name="Eslava A.P."/>
            <person name="Glaser F."/>
            <person name="Grimwood J."/>
            <person name="Gutierrez G."/>
            <person name="Heitman J."/>
            <person name="Henrissat B."/>
            <person name="Iturriaga E.A."/>
            <person name="Lang B.F."/>
            <person name="Lavin J.L."/>
            <person name="Lee S."/>
            <person name="Li W."/>
            <person name="Lindquist E."/>
            <person name="Lopez-Garcia S."/>
            <person name="Luque E.M."/>
            <person name="Marcos A.T."/>
            <person name="Martin J."/>
            <person name="Mccluskey K."/>
            <person name="Medina H.R."/>
            <person name="Miralles-Duran A."/>
            <person name="Miyazaki A."/>
            <person name="Munoz-Torres E."/>
            <person name="Oguiza J.A."/>
            <person name="Ohm R."/>
            <person name="Olmedo M."/>
            <person name="Orejas M."/>
            <person name="Ortiz-Castellanos L."/>
            <person name="Pisabarro A.G."/>
            <person name="Rodriguez-Romero J."/>
            <person name="Ruiz-Herrera J."/>
            <person name="Ruiz-Vazquez R."/>
            <person name="Sanz C."/>
            <person name="Schackwitz W."/>
            <person name="Schmutz J."/>
            <person name="Shahriari M."/>
            <person name="Shelest E."/>
            <person name="Silva-Franco F."/>
            <person name="Soanes D."/>
            <person name="Syed K."/>
            <person name="Tagua V.G."/>
            <person name="Talbot N.J."/>
            <person name="Thon M."/>
            <person name="De Vries R.P."/>
            <person name="Wiebenga A."/>
            <person name="Yadav J.S."/>
            <person name="Braun E.L."/>
            <person name="Baker S."/>
            <person name="Garre V."/>
            <person name="Horwitz B."/>
            <person name="Torres-Martinez S."/>
            <person name="Idnurm A."/>
            <person name="Herrera-Estrella A."/>
            <person name="Gabaldon T."/>
            <person name="Grigoriev I.V."/>
        </authorList>
    </citation>
    <scope>NUCLEOTIDE SEQUENCE [LARGE SCALE GENOMIC DNA]</scope>
    <source>
        <strain evidence="6 7">CBS 277.49</strain>
    </source>
</reference>
<dbReference type="VEuPathDB" id="FungiDB:MUCCIDRAFT_108554"/>
<dbReference type="InterPro" id="IPR037359">
    <property type="entry name" value="NST/OST"/>
</dbReference>
<proteinExistence type="predicted"/>
<protein>
    <recommendedName>
        <fullName evidence="5">Sulfotransferase domain-containing protein</fullName>
    </recommendedName>
</protein>
<dbReference type="InterPro" id="IPR000863">
    <property type="entry name" value="Sulfotransferase_dom"/>
</dbReference>
<dbReference type="Pfam" id="PF00685">
    <property type="entry name" value="Sulfotransfer_1"/>
    <property type="match status" value="1"/>
</dbReference>
<comment type="caution">
    <text evidence="6">The sequence shown here is derived from an EMBL/GenBank/DDBJ whole genome shotgun (WGS) entry which is preliminary data.</text>
</comment>
<evidence type="ECO:0000256" key="1">
    <source>
        <dbReference type="ARBA" id="ARBA00022679"/>
    </source>
</evidence>
<evidence type="ECO:0000313" key="7">
    <source>
        <dbReference type="Proteomes" id="UP000077051"/>
    </source>
</evidence>
<dbReference type="SUPFAM" id="SSF52540">
    <property type="entry name" value="P-loop containing nucleoside triphosphate hydrolases"/>
    <property type="match status" value="1"/>
</dbReference>
<keyword evidence="2" id="KW-0325">Glycoprotein</keyword>
<keyword evidence="4" id="KW-0472">Membrane</keyword>
<dbReference type="EMBL" id="AMYB01000003">
    <property type="protein sequence ID" value="OAD04721.1"/>
    <property type="molecule type" value="Genomic_DNA"/>
</dbReference>
<dbReference type="Gene3D" id="3.40.50.300">
    <property type="entry name" value="P-loop containing nucleotide triphosphate hydrolases"/>
    <property type="match status" value="1"/>
</dbReference>
<dbReference type="Proteomes" id="UP000077051">
    <property type="component" value="Unassembled WGS sequence"/>
</dbReference>
<keyword evidence="7" id="KW-1185">Reference proteome</keyword>
<keyword evidence="4" id="KW-0812">Transmembrane</keyword>
<name>A0A168MCK5_MUCCL</name>
<accession>A0A168MCK5</accession>
<feature type="binding site" evidence="3">
    <location>
        <position position="245"/>
    </location>
    <ligand>
        <name>3'-phosphoadenylyl sulfate</name>
        <dbReference type="ChEBI" id="CHEBI:58339"/>
    </ligand>
</feature>
<organism evidence="6 7">
    <name type="scientific">Mucor lusitanicus CBS 277.49</name>
    <dbReference type="NCBI Taxonomy" id="747725"/>
    <lineage>
        <taxon>Eukaryota</taxon>
        <taxon>Fungi</taxon>
        <taxon>Fungi incertae sedis</taxon>
        <taxon>Mucoromycota</taxon>
        <taxon>Mucoromycotina</taxon>
        <taxon>Mucoromycetes</taxon>
        <taxon>Mucorales</taxon>
        <taxon>Mucorineae</taxon>
        <taxon>Mucoraceae</taxon>
        <taxon>Mucor</taxon>
    </lineage>
</organism>
<feature type="binding site" evidence="3">
    <location>
        <position position="253"/>
    </location>
    <ligand>
        <name>3'-phosphoadenylyl sulfate</name>
        <dbReference type="ChEBI" id="CHEBI:58339"/>
    </ligand>
</feature>
<evidence type="ECO:0000256" key="4">
    <source>
        <dbReference type="SAM" id="Phobius"/>
    </source>
</evidence>
<keyword evidence="1" id="KW-0808">Transferase</keyword>
<dbReference type="GO" id="GO:0008146">
    <property type="term" value="F:sulfotransferase activity"/>
    <property type="evidence" value="ECO:0007669"/>
    <property type="project" value="InterPro"/>
</dbReference>
<gene>
    <name evidence="6" type="ORF">MUCCIDRAFT_108554</name>
</gene>
<dbReference type="AlphaFoldDB" id="A0A168MCK5"/>